<evidence type="ECO:0000259" key="2">
    <source>
        <dbReference type="PROSITE" id="PS51309"/>
    </source>
</evidence>
<feature type="compositionally biased region" description="Basic and acidic residues" evidence="1">
    <location>
        <begin position="165"/>
        <end position="178"/>
    </location>
</feature>
<dbReference type="Gene3D" id="1.10.1900.10">
    <property type="entry name" value="c-terminal domain of poly(a) binding protein"/>
    <property type="match status" value="1"/>
</dbReference>
<dbReference type="PROSITE" id="PS51309">
    <property type="entry name" value="PABC"/>
    <property type="match status" value="1"/>
</dbReference>
<keyword evidence="4" id="KW-1185">Reference proteome</keyword>
<dbReference type="EMBL" id="CAUEEQ010029975">
    <property type="protein sequence ID" value="CAJ0949323.1"/>
    <property type="molecule type" value="Genomic_DNA"/>
</dbReference>
<evidence type="ECO:0000256" key="1">
    <source>
        <dbReference type="SAM" id="MobiDB-lite"/>
    </source>
</evidence>
<accession>A0ABN9LW36</accession>
<evidence type="ECO:0000313" key="3">
    <source>
        <dbReference type="EMBL" id="CAJ0949323.1"/>
    </source>
</evidence>
<evidence type="ECO:0000313" key="4">
    <source>
        <dbReference type="Proteomes" id="UP001176940"/>
    </source>
</evidence>
<gene>
    <name evidence="3" type="ORF">RIMI_LOCUS12563921</name>
</gene>
<dbReference type="Pfam" id="PF00658">
    <property type="entry name" value="MLLE"/>
    <property type="match status" value="1"/>
</dbReference>
<reference evidence="3" key="1">
    <citation type="submission" date="2023-07" db="EMBL/GenBank/DDBJ databases">
        <authorList>
            <person name="Stuckert A."/>
        </authorList>
    </citation>
    <scope>NUCLEOTIDE SEQUENCE</scope>
</reference>
<protein>
    <recommendedName>
        <fullName evidence="2">PABC domain-containing protein</fullName>
    </recommendedName>
</protein>
<dbReference type="SMART" id="SM00517">
    <property type="entry name" value="PolyA"/>
    <property type="match status" value="1"/>
</dbReference>
<proteinExistence type="predicted"/>
<name>A0ABN9LW36_9NEOB</name>
<dbReference type="InterPro" id="IPR002004">
    <property type="entry name" value="PABP_HYD_C"/>
</dbReference>
<dbReference type="InterPro" id="IPR036053">
    <property type="entry name" value="PABP-dom"/>
</dbReference>
<feature type="region of interest" description="Disordered" evidence="1">
    <location>
        <begin position="156"/>
        <end position="211"/>
    </location>
</feature>
<dbReference type="SUPFAM" id="SSF63570">
    <property type="entry name" value="PABC (PABP) domain"/>
    <property type="match status" value="1"/>
</dbReference>
<organism evidence="3 4">
    <name type="scientific">Ranitomeya imitator</name>
    <name type="common">mimic poison frog</name>
    <dbReference type="NCBI Taxonomy" id="111125"/>
    <lineage>
        <taxon>Eukaryota</taxon>
        <taxon>Metazoa</taxon>
        <taxon>Chordata</taxon>
        <taxon>Craniata</taxon>
        <taxon>Vertebrata</taxon>
        <taxon>Euteleostomi</taxon>
        <taxon>Amphibia</taxon>
        <taxon>Batrachia</taxon>
        <taxon>Anura</taxon>
        <taxon>Neobatrachia</taxon>
        <taxon>Hyloidea</taxon>
        <taxon>Dendrobatidae</taxon>
        <taxon>Dendrobatinae</taxon>
        <taxon>Ranitomeya</taxon>
    </lineage>
</organism>
<feature type="domain" description="PABC" evidence="2">
    <location>
        <begin position="10"/>
        <end position="87"/>
    </location>
</feature>
<feature type="compositionally biased region" description="Basic and acidic residues" evidence="1">
    <location>
        <begin position="194"/>
        <end position="203"/>
    </location>
</feature>
<sequence length="211" mass="22885">MEPSVRMQGQEPLTASMLAAAPLQEQKQMLGERIYPLIFSMHAKLAGKITGMLLEIDNSELLHMLESPESLQTKTAAIRAGVSTRRTWASAGALSRQGAHSPSGTLARYSAGPREWTPAACPGPRHLRYLPLPVPALQRLPSSDCDVQVRGRDDVTSACPLPEQSQHREQEDAEESRSRAASSNEVEEAVGVLEAHHAKESSHKGGHPSLM</sequence>
<dbReference type="Proteomes" id="UP001176940">
    <property type="component" value="Unassembled WGS sequence"/>
</dbReference>
<comment type="caution">
    <text evidence="3">The sequence shown here is derived from an EMBL/GenBank/DDBJ whole genome shotgun (WGS) entry which is preliminary data.</text>
</comment>